<organism evidence="11 12">
    <name type="scientific">Sinorhizobium terangae</name>
    <dbReference type="NCBI Taxonomy" id="110322"/>
    <lineage>
        <taxon>Bacteria</taxon>
        <taxon>Pseudomonadati</taxon>
        <taxon>Pseudomonadota</taxon>
        <taxon>Alphaproteobacteria</taxon>
        <taxon>Hyphomicrobiales</taxon>
        <taxon>Rhizobiaceae</taxon>
        <taxon>Sinorhizobium/Ensifer group</taxon>
        <taxon>Sinorhizobium</taxon>
    </lineage>
</organism>
<dbReference type="OrthoDB" id="9805202at2"/>
<evidence type="ECO:0000256" key="5">
    <source>
        <dbReference type="ARBA" id="ARBA00022764"/>
    </source>
</evidence>
<comment type="caution">
    <text evidence="11">The sequence shown here is derived from an EMBL/GenBank/DDBJ whole genome shotgun (WGS) entry which is preliminary data.</text>
</comment>
<evidence type="ECO:0000313" key="11">
    <source>
        <dbReference type="EMBL" id="MQX18885.1"/>
    </source>
</evidence>
<dbReference type="InterPro" id="IPR026259">
    <property type="entry name" value="MauG/Cytc_peroxidase"/>
</dbReference>
<feature type="binding site" description="axial binding residue" evidence="9">
    <location>
        <position position="58"/>
    </location>
    <ligand>
        <name>heme c</name>
        <dbReference type="ChEBI" id="CHEBI:61717"/>
        <label>1</label>
    </ligand>
    <ligandPart>
        <name>Fe</name>
        <dbReference type="ChEBI" id="CHEBI:18248"/>
    </ligandPart>
</feature>
<keyword evidence="5" id="KW-0574">Periplasm</keyword>
<keyword evidence="4" id="KW-0732">Signal</keyword>
<keyword evidence="3 9" id="KW-0479">Metal-binding</keyword>
<dbReference type="GO" id="GO:0042597">
    <property type="term" value="C:periplasmic space"/>
    <property type="evidence" value="ECO:0007669"/>
    <property type="project" value="UniProtKB-SubCell"/>
</dbReference>
<reference evidence="11 12" key="1">
    <citation type="journal article" date="2013" name="Genome Biol.">
        <title>Comparative genomics of the core and accessory genomes of 48 Sinorhizobium strains comprising five genospecies.</title>
        <authorList>
            <person name="Sugawara M."/>
            <person name="Epstein B."/>
            <person name="Badgley B.D."/>
            <person name="Unno T."/>
            <person name="Xu L."/>
            <person name="Reese J."/>
            <person name="Gyaneshwar P."/>
            <person name="Denny R."/>
            <person name="Mudge J."/>
            <person name="Bharti A.K."/>
            <person name="Farmer A.D."/>
            <person name="May G.D."/>
            <person name="Woodward J.E."/>
            <person name="Medigue C."/>
            <person name="Vallenet D."/>
            <person name="Lajus A."/>
            <person name="Rouy Z."/>
            <person name="Martinez-Vaz B."/>
            <person name="Tiffin P."/>
            <person name="Young N.D."/>
            <person name="Sadowsky M.J."/>
        </authorList>
    </citation>
    <scope>NUCLEOTIDE SEQUENCE [LARGE SCALE GENOMIC DNA]</scope>
    <source>
        <strain evidence="11 12">USDA4894</strain>
    </source>
</reference>
<keyword evidence="6" id="KW-0560">Oxidoreductase</keyword>
<feature type="binding site" description="axial binding residue" evidence="9">
    <location>
        <position position="204"/>
    </location>
    <ligand>
        <name>heme c</name>
        <dbReference type="ChEBI" id="CHEBI:61717"/>
        <label>2</label>
    </ligand>
    <ligandPart>
        <name>Fe</name>
        <dbReference type="ChEBI" id="CHEBI:18248"/>
    </ligandPart>
</feature>
<dbReference type="InterPro" id="IPR051395">
    <property type="entry name" value="Cytochrome_c_Peroxidase/MauG"/>
</dbReference>
<dbReference type="GO" id="GO:0020037">
    <property type="term" value="F:heme binding"/>
    <property type="evidence" value="ECO:0007669"/>
    <property type="project" value="InterPro"/>
</dbReference>
<dbReference type="Pfam" id="PF03150">
    <property type="entry name" value="CCP_MauG"/>
    <property type="match status" value="1"/>
</dbReference>
<feature type="binding site" description="covalent" evidence="8">
    <location>
        <position position="203"/>
    </location>
    <ligand>
        <name>heme c</name>
        <dbReference type="ChEBI" id="CHEBI:61717"/>
        <label>2</label>
    </ligand>
</feature>
<evidence type="ECO:0000256" key="1">
    <source>
        <dbReference type="ARBA" id="ARBA00004418"/>
    </source>
</evidence>
<gene>
    <name evidence="11" type="ORF">GHK62_30360</name>
</gene>
<dbReference type="AlphaFoldDB" id="A0A6N7LQE3"/>
<comment type="subcellular location">
    <subcellularLocation>
        <location evidence="1">Periplasm</location>
    </subcellularLocation>
</comment>
<feature type="binding site" description="covalent" evidence="8">
    <location>
        <position position="57"/>
    </location>
    <ligand>
        <name>heme c</name>
        <dbReference type="ChEBI" id="CHEBI:61717"/>
        <label>1</label>
    </ligand>
</feature>
<dbReference type="GO" id="GO:0009055">
    <property type="term" value="F:electron transfer activity"/>
    <property type="evidence" value="ECO:0007669"/>
    <property type="project" value="InterPro"/>
</dbReference>
<evidence type="ECO:0000256" key="6">
    <source>
        <dbReference type="ARBA" id="ARBA00023002"/>
    </source>
</evidence>
<dbReference type="InterPro" id="IPR036909">
    <property type="entry name" value="Cyt_c-like_dom_sf"/>
</dbReference>
<dbReference type="PROSITE" id="PS51007">
    <property type="entry name" value="CYTC"/>
    <property type="match status" value="2"/>
</dbReference>
<evidence type="ECO:0000256" key="4">
    <source>
        <dbReference type="ARBA" id="ARBA00022729"/>
    </source>
</evidence>
<dbReference type="SUPFAM" id="SSF46626">
    <property type="entry name" value="Cytochrome c"/>
    <property type="match status" value="2"/>
</dbReference>
<dbReference type="EMBL" id="WITC01000126">
    <property type="protein sequence ID" value="MQX18885.1"/>
    <property type="molecule type" value="Genomic_DNA"/>
</dbReference>
<comment type="PTM">
    <text evidence="8">Binds 2 heme groups per subunit.</text>
</comment>
<dbReference type="InterPro" id="IPR004852">
    <property type="entry name" value="Di-haem_cyt_c_peroxidsae"/>
</dbReference>
<dbReference type="InterPro" id="IPR009056">
    <property type="entry name" value="Cyt_c-like_dom"/>
</dbReference>
<comment type="cofactor">
    <cofactor evidence="8">
        <name>heme</name>
        <dbReference type="ChEBI" id="CHEBI:30413"/>
    </cofactor>
    <text evidence="8">Binds 2 heme groups.</text>
</comment>
<dbReference type="Proteomes" id="UP000439983">
    <property type="component" value="Unassembled WGS sequence"/>
</dbReference>
<feature type="domain" description="Cytochrome c" evidence="10">
    <location>
        <begin position="186"/>
        <end position="303"/>
    </location>
</feature>
<feature type="binding site" description="covalent" evidence="8">
    <location>
        <position position="200"/>
    </location>
    <ligand>
        <name>heme c</name>
        <dbReference type="ChEBI" id="CHEBI:61717"/>
        <label>2</label>
    </ligand>
</feature>
<dbReference type="PIRSF" id="PIRSF000294">
    <property type="entry name" value="Cytochrome-c_peroxidase"/>
    <property type="match status" value="1"/>
</dbReference>
<evidence type="ECO:0000256" key="3">
    <source>
        <dbReference type="ARBA" id="ARBA00022723"/>
    </source>
</evidence>
<evidence type="ECO:0000256" key="8">
    <source>
        <dbReference type="PIRSR" id="PIRSR000294-1"/>
    </source>
</evidence>
<accession>A0A6N7LQE3</accession>
<keyword evidence="12" id="KW-1185">Reference proteome</keyword>
<evidence type="ECO:0000256" key="7">
    <source>
        <dbReference type="ARBA" id="ARBA00023004"/>
    </source>
</evidence>
<dbReference type="Pfam" id="PF00034">
    <property type="entry name" value="Cytochrom_C"/>
    <property type="match status" value="1"/>
</dbReference>
<keyword evidence="7 9" id="KW-0408">Iron</keyword>
<dbReference type="FunFam" id="1.10.760.10:FF:000020">
    <property type="entry name" value="Cytochrome c peroxidase"/>
    <property type="match status" value="1"/>
</dbReference>
<dbReference type="PANTHER" id="PTHR30600">
    <property type="entry name" value="CYTOCHROME C PEROXIDASE-RELATED"/>
    <property type="match status" value="1"/>
</dbReference>
<feature type="domain" description="Cytochrome c" evidence="10">
    <location>
        <begin position="32"/>
        <end position="140"/>
    </location>
</feature>
<proteinExistence type="predicted"/>
<dbReference type="RefSeq" id="WP_153442646.1">
    <property type="nucleotide sequence ID" value="NZ_JACIGA010000016.1"/>
</dbReference>
<dbReference type="GO" id="GO:0046872">
    <property type="term" value="F:metal ion binding"/>
    <property type="evidence" value="ECO:0007669"/>
    <property type="project" value="UniProtKB-KW"/>
</dbReference>
<evidence type="ECO:0000313" key="12">
    <source>
        <dbReference type="Proteomes" id="UP000439983"/>
    </source>
</evidence>
<evidence type="ECO:0000256" key="2">
    <source>
        <dbReference type="ARBA" id="ARBA00022617"/>
    </source>
</evidence>
<dbReference type="PANTHER" id="PTHR30600:SF7">
    <property type="entry name" value="CYTOCHROME C PEROXIDASE-RELATED"/>
    <property type="match status" value="1"/>
</dbReference>
<protein>
    <submittedName>
        <fullName evidence="11">C-type cytochrome</fullName>
    </submittedName>
</protein>
<keyword evidence="2 8" id="KW-0349">Heme</keyword>
<evidence type="ECO:0000259" key="10">
    <source>
        <dbReference type="PROSITE" id="PS51007"/>
    </source>
</evidence>
<feature type="binding site" description="covalent" evidence="8">
    <location>
        <position position="54"/>
    </location>
    <ligand>
        <name>heme c</name>
        <dbReference type="ChEBI" id="CHEBI:61717"/>
        <label>1</label>
    </ligand>
</feature>
<name>A0A6N7LQE3_SINTE</name>
<dbReference type="GO" id="GO:0004130">
    <property type="term" value="F:cytochrome-c peroxidase activity"/>
    <property type="evidence" value="ECO:0007669"/>
    <property type="project" value="TreeGrafter"/>
</dbReference>
<sequence>MGQDNLLDEARSLFSAIPKDPPVLEHNPATPEKLKLGKMLYFEPRLSKTHNISCNSCHQIGRGGADGRPTSIGYSGQRGGRNAPTVLNSVFSTAQFWDGRAADLKEQAGGPIANPIEMGTPPEHAVEELKGIPGYVEAFGKAFPDEADPLTYDNIEKAVAVFEATLTTPDAPFDQYLKGDENALTAEAKEGLRLFVDKGCSSCHNGINVGGGMYAPFGVVEKPGSEFLPPNDKGRLQVTGKLDDAYVFKVPTLRNITLTSPYFHSGHAWDLKQAVAVMGATQLGTELGAEEVTKIVAFLRTLTGAQPQVTYPTLPASIPTTPRPAP</sequence>
<dbReference type="Gene3D" id="1.10.760.10">
    <property type="entry name" value="Cytochrome c-like domain"/>
    <property type="match status" value="2"/>
</dbReference>
<evidence type="ECO:0000256" key="9">
    <source>
        <dbReference type="PIRSR" id="PIRSR000294-2"/>
    </source>
</evidence>
<feature type="binding site" description="axial binding residue" evidence="9">
    <location>
        <position position="278"/>
    </location>
    <ligand>
        <name>heme c</name>
        <dbReference type="ChEBI" id="CHEBI:61717"/>
        <label>2</label>
    </ligand>
    <ligandPart>
        <name>Fe</name>
        <dbReference type="ChEBI" id="CHEBI:18248"/>
    </ligandPart>
</feature>